<dbReference type="PANTHER" id="PTHR45674:SF13">
    <property type="entry name" value="DNA LIGASE-RELATED"/>
    <property type="match status" value="1"/>
</dbReference>
<name>A0ABV4CE14_9PSEU</name>
<dbReference type="Proteomes" id="UP001564626">
    <property type="component" value="Unassembled WGS sequence"/>
</dbReference>
<reference evidence="16 17" key="1">
    <citation type="submission" date="2024-08" db="EMBL/GenBank/DDBJ databases">
        <title>Genome mining of Saccharopolyspora cebuensis PGLac3 from Nigerian medicinal plant.</title>
        <authorList>
            <person name="Ezeobiora C.E."/>
            <person name="Igbokwe N.H."/>
            <person name="Amin D.H."/>
            <person name="Mendie U.E."/>
        </authorList>
    </citation>
    <scope>NUCLEOTIDE SEQUENCE [LARGE SCALE GENOMIC DNA]</scope>
    <source>
        <strain evidence="16 17">PGLac3</strain>
    </source>
</reference>
<dbReference type="PROSITE" id="PS50160">
    <property type="entry name" value="DNA_LIGASE_A3"/>
    <property type="match status" value="1"/>
</dbReference>
<evidence type="ECO:0000256" key="1">
    <source>
        <dbReference type="ARBA" id="ARBA00022598"/>
    </source>
</evidence>
<evidence type="ECO:0000256" key="6">
    <source>
        <dbReference type="ARBA" id="ARBA00022763"/>
    </source>
</evidence>
<dbReference type="EMBL" id="JBGEHV010000003">
    <property type="protein sequence ID" value="MEY8038257.1"/>
    <property type="molecule type" value="Genomic_DNA"/>
</dbReference>
<feature type="domain" description="ATP-dependent DNA ligase family profile" evidence="15">
    <location>
        <begin position="284"/>
        <end position="407"/>
    </location>
</feature>
<keyword evidence="17" id="KW-1185">Reference proteome</keyword>
<dbReference type="InterPro" id="IPR000977">
    <property type="entry name" value="DNA_ligase_ATP-dep"/>
</dbReference>
<dbReference type="EC" id="6.5.1.1" evidence="13"/>
<dbReference type="InterPro" id="IPR012308">
    <property type="entry name" value="DNA_ligase_ATP-dep_N"/>
</dbReference>
<dbReference type="PANTHER" id="PTHR45674">
    <property type="entry name" value="DNA LIGASE 1/3 FAMILY MEMBER"/>
    <property type="match status" value="1"/>
</dbReference>
<dbReference type="InterPro" id="IPR036599">
    <property type="entry name" value="DNA_ligase_N_sf"/>
</dbReference>
<keyword evidence="6 13" id="KW-0227">DNA damage</keyword>
<evidence type="ECO:0000256" key="10">
    <source>
        <dbReference type="ARBA" id="ARBA00023204"/>
    </source>
</evidence>
<dbReference type="SUPFAM" id="SSF56091">
    <property type="entry name" value="DNA ligase/mRNA capping enzyme, catalytic domain"/>
    <property type="match status" value="1"/>
</dbReference>
<dbReference type="Gene3D" id="3.30.470.30">
    <property type="entry name" value="DNA ligase/mRNA capping enzyme"/>
    <property type="match status" value="1"/>
</dbReference>
<keyword evidence="4" id="KW-0479">Metal-binding</keyword>
<keyword evidence="1 13" id="KW-0436">Ligase</keyword>
<evidence type="ECO:0000256" key="2">
    <source>
        <dbReference type="ARBA" id="ARBA00022618"/>
    </source>
</evidence>
<dbReference type="NCBIfam" id="TIGR00574">
    <property type="entry name" value="dnl1"/>
    <property type="match status" value="1"/>
</dbReference>
<evidence type="ECO:0000256" key="9">
    <source>
        <dbReference type="ARBA" id="ARBA00023172"/>
    </source>
</evidence>
<evidence type="ECO:0000256" key="12">
    <source>
        <dbReference type="ARBA" id="ARBA00034003"/>
    </source>
</evidence>
<proteinExistence type="inferred from homology"/>
<dbReference type="Gene3D" id="1.10.3260.10">
    <property type="entry name" value="DNA ligase, ATP-dependent, N-terminal domain"/>
    <property type="match status" value="1"/>
</dbReference>
<evidence type="ECO:0000313" key="16">
    <source>
        <dbReference type="EMBL" id="MEY8038257.1"/>
    </source>
</evidence>
<dbReference type="Pfam" id="PF01068">
    <property type="entry name" value="DNA_ligase_A_M"/>
    <property type="match status" value="1"/>
</dbReference>
<dbReference type="InterPro" id="IPR012340">
    <property type="entry name" value="NA-bd_OB-fold"/>
</dbReference>
<accession>A0ABV4CE14</accession>
<dbReference type="SUPFAM" id="SSF117018">
    <property type="entry name" value="ATP-dependent DNA ligase DNA-binding domain"/>
    <property type="match status" value="1"/>
</dbReference>
<dbReference type="GO" id="GO:0003910">
    <property type="term" value="F:DNA ligase (ATP) activity"/>
    <property type="evidence" value="ECO:0007669"/>
    <property type="project" value="UniProtKB-EC"/>
</dbReference>
<evidence type="ECO:0000256" key="8">
    <source>
        <dbReference type="ARBA" id="ARBA00022842"/>
    </source>
</evidence>
<dbReference type="InterPro" id="IPR012309">
    <property type="entry name" value="DNA_ligase_ATP-dep_C"/>
</dbReference>
<evidence type="ECO:0000256" key="11">
    <source>
        <dbReference type="ARBA" id="ARBA00023306"/>
    </source>
</evidence>
<keyword evidence="3" id="KW-0235">DNA replication</keyword>
<evidence type="ECO:0000256" key="7">
    <source>
        <dbReference type="ARBA" id="ARBA00022840"/>
    </source>
</evidence>
<dbReference type="InterPro" id="IPR050191">
    <property type="entry name" value="ATP-dep_DNA_ligase"/>
</dbReference>
<keyword evidence="7 13" id="KW-0067">ATP-binding</keyword>
<keyword evidence="5 13" id="KW-0547">Nucleotide-binding</keyword>
<dbReference type="InterPro" id="IPR012310">
    <property type="entry name" value="DNA_ligase_ATP-dep_cent"/>
</dbReference>
<dbReference type="RefSeq" id="WP_345356109.1">
    <property type="nucleotide sequence ID" value="NZ_BAABII010000002.1"/>
</dbReference>
<comment type="similarity">
    <text evidence="14">Belongs to the ATP-dependent DNA ligase family.</text>
</comment>
<dbReference type="NCBIfam" id="NF002868">
    <property type="entry name" value="PRK03180.1"/>
    <property type="match status" value="1"/>
</dbReference>
<protein>
    <recommendedName>
        <fullName evidence="13">DNA ligase</fullName>
        <ecNumber evidence="13">6.5.1.1</ecNumber>
    </recommendedName>
</protein>
<dbReference type="Gene3D" id="2.40.50.140">
    <property type="entry name" value="Nucleic acid-binding proteins"/>
    <property type="match status" value="1"/>
</dbReference>
<evidence type="ECO:0000313" key="17">
    <source>
        <dbReference type="Proteomes" id="UP001564626"/>
    </source>
</evidence>
<evidence type="ECO:0000256" key="3">
    <source>
        <dbReference type="ARBA" id="ARBA00022705"/>
    </source>
</evidence>
<keyword evidence="8" id="KW-0460">Magnesium</keyword>
<dbReference type="SUPFAM" id="SSF50249">
    <property type="entry name" value="Nucleic acid-binding proteins"/>
    <property type="match status" value="1"/>
</dbReference>
<comment type="caution">
    <text evidence="16">The sequence shown here is derived from an EMBL/GenBank/DDBJ whole genome shotgun (WGS) entry which is preliminary data.</text>
</comment>
<organism evidence="16 17">
    <name type="scientific">Saccharopolyspora cebuensis</name>
    <dbReference type="NCBI Taxonomy" id="418759"/>
    <lineage>
        <taxon>Bacteria</taxon>
        <taxon>Bacillati</taxon>
        <taxon>Actinomycetota</taxon>
        <taxon>Actinomycetes</taxon>
        <taxon>Pseudonocardiales</taxon>
        <taxon>Pseudonocardiaceae</taxon>
        <taxon>Saccharopolyspora</taxon>
    </lineage>
</organism>
<keyword evidence="9 13" id="KW-0233">DNA recombination</keyword>
<evidence type="ECO:0000256" key="5">
    <source>
        <dbReference type="ARBA" id="ARBA00022741"/>
    </source>
</evidence>
<comment type="catalytic activity">
    <reaction evidence="12 13">
        <text>ATP + (deoxyribonucleotide)n-3'-hydroxyl + 5'-phospho-(deoxyribonucleotide)m = (deoxyribonucleotide)n+m + AMP + diphosphate.</text>
        <dbReference type="EC" id="6.5.1.1"/>
    </reaction>
</comment>
<dbReference type="CDD" id="cd07901">
    <property type="entry name" value="Adenylation_DNA_ligase_Arch_LigB"/>
    <property type="match status" value="1"/>
</dbReference>
<dbReference type="Pfam" id="PF04679">
    <property type="entry name" value="DNA_ligase_A_C"/>
    <property type="match status" value="1"/>
</dbReference>
<keyword evidence="11" id="KW-0131">Cell cycle</keyword>
<evidence type="ECO:0000256" key="13">
    <source>
        <dbReference type="RuleBase" id="RU000617"/>
    </source>
</evidence>
<evidence type="ECO:0000256" key="14">
    <source>
        <dbReference type="RuleBase" id="RU004196"/>
    </source>
</evidence>
<dbReference type="Pfam" id="PF04675">
    <property type="entry name" value="DNA_ligase_A_N"/>
    <property type="match status" value="1"/>
</dbReference>
<evidence type="ECO:0000256" key="4">
    <source>
        <dbReference type="ARBA" id="ARBA00022723"/>
    </source>
</evidence>
<evidence type="ECO:0000259" key="15">
    <source>
        <dbReference type="PROSITE" id="PS50160"/>
    </source>
</evidence>
<dbReference type="InterPro" id="IPR016059">
    <property type="entry name" value="DNA_ligase_ATP-dep_CS"/>
</dbReference>
<keyword evidence="2" id="KW-0132">Cell division</keyword>
<sequence>MVPLAAVVEVSAEVTGTRSRTAKTAALAALLARLDEAEVAPATAMLSGELPGGRAGVGWSTLAALDVAPAERPALGITEVTEAVDEVRRIAGSGAGRRRQAALTALLARATPAEQDFLVRLLGGELRQGALEGVMVEAIARAAEVRTESVRRAFMLSGRLPDTARAALHGGETALSGFHLELGRPIRPMLASPAGTLDQALAELGAATVEHKLDGARIQVHRDGDEVRVYTRALRDITAGTPELVELVRAMDCRRVVLDGEALALDDRGRPRPFQETMGRFGAREARDVLLHPYFFDCLHLDGEDLLDRPLRDRLAALDRVAAGHRVPAEPEPTPERAAALFDDALAAGNEGLVVKSLDSVYAAGRRGRSWRKVKPEHTLDLVVLAAEWGSGRRRGWLSNLHLGARDPDGGPPVMVGKTFKGLTDELLSWQTEEFQRRATAREPWGVRLDAGPVVEIELDGVQTSTRYPGGVALRFARVLRYRPDKDPADADLVEAVRALLPGG</sequence>
<dbReference type="PROSITE" id="PS00697">
    <property type="entry name" value="DNA_LIGASE_A1"/>
    <property type="match status" value="1"/>
</dbReference>
<gene>
    <name evidence="16" type="ORF">AB8O55_02500</name>
</gene>
<keyword evidence="10 13" id="KW-0234">DNA repair</keyword>